<keyword evidence="3" id="KW-0804">Transcription</keyword>
<dbReference type="InterPro" id="IPR001647">
    <property type="entry name" value="HTH_TetR"/>
</dbReference>
<evidence type="ECO:0000256" key="3">
    <source>
        <dbReference type="ARBA" id="ARBA00023163"/>
    </source>
</evidence>
<name>A0A3B0XTV0_9ZZZZ</name>
<organism evidence="5">
    <name type="scientific">hydrothermal vent metagenome</name>
    <dbReference type="NCBI Taxonomy" id="652676"/>
    <lineage>
        <taxon>unclassified sequences</taxon>
        <taxon>metagenomes</taxon>
        <taxon>ecological metagenomes</taxon>
    </lineage>
</organism>
<dbReference type="SUPFAM" id="SSF46689">
    <property type="entry name" value="Homeodomain-like"/>
    <property type="match status" value="1"/>
</dbReference>
<dbReference type="PRINTS" id="PR00455">
    <property type="entry name" value="HTHTETR"/>
</dbReference>
<dbReference type="InterPro" id="IPR009057">
    <property type="entry name" value="Homeodomain-like_sf"/>
</dbReference>
<proteinExistence type="predicted"/>
<dbReference type="AlphaFoldDB" id="A0A3B0XTV0"/>
<gene>
    <name evidence="5" type="ORF">MNBD_GAMMA11-337</name>
</gene>
<dbReference type="Pfam" id="PF00440">
    <property type="entry name" value="TetR_N"/>
    <property type="match status" value="1"/>
</dbReference>
<protein>
    <recommendedName>
        <fullName evidence="4">HTH tetR-type domain-containing protein</fullName>
    </recommendedName>
</protein>
<keyword evidence="1" id="KW-0805">Transcription regulation</keyword>
<dbReference type="PROSITE" id="PS50977">
    <property type="entry name" value="HTH_TETR_2"/>
    <property type="match status" value="1"/>
</dbReference>
<dbReference type="SUPFAM" id="SSF48498">
    <property type="entry name" value="Tetracyclin repressor-like, C-terminal domain"/>
    <property type="match status" value="1"/>
</dbReference>
<evidence type="ECO:0000313" key="5">
    <source>
        <dbReference type="EMBL" id="VAW65279.1"/>
    </source>
</evidence>
<dbReference type="Gene3D" id="1.10.357.10">
    <property type="entry name" value="Tetracycline Repressor, domain 2"/>
    <property type="match status" value="1"/>
</dbReference>
<keyword evidence="2" id="KW-0238">DNA-binding</keyword>
<dbReference type="PANTHER" id="PTHR47506:SF3">
    <property type="entry name" value="HTH-TYPE TRANSCRIPTIONAL REGULATOR LMRA"/>
    <property type="match status" value="1"/>
</dbReference>
<reference evidence="5" key="1">
    <citation type="submission" date="2018-06" db="EMBL/GenBank/DDBJ databases">
        <authorList>
            <person name="Zhirakovskaya E."/>
        </authorList>
    </citation>
    <scope>NUCLEOTIDE SEQUENCE</scope>
</reference>
<sequence>MVTREKTGQVREQIIKAADQLFYQKGYNLTSFSDIAAASDVPRGNLNYYFKTKNEALIAVIKYRVAEMQKMLHGWENEHKTPLERLKRYAQIVFNVKDEVALYGCPMGTLNLELGKVQHELQAITKEQFVVFEKWIKKQFQMMDCRENASELTMRLIVWTQGISTMAYIHQDTRLIKREVKSVISWLESLPD</sequence>
<dbReference type="InterPro" id="IPR036271">
    <property type="entry name" value="Tet_transcr_reg_TetR-rel_C_sf"/>
</dbReference>
<evidence type="ECO:0000259" key="4">
    <source>
        <dbReference type="PROSITE" id="PS50977"/>
    </source>
</evidence>
<dbReference type="PANTHER" id="PTHR47506">
    <property type="entry name" value="TRANSCRIPTIONAL REGULATORY PROTEIN"/>
    <property type="match status" value="1"/>
</dbReference>
<dbReference type="EMBL" id="UOFG01000247">
    <property type="protein sequence ID" value="VAW65279.1"/>
    <property type="molecule type" value="Genomic_DNA"/>
</dbReference>
<dbReference type="GO" id="GO:0003677">
    <property type="term" value="F:DNA binding"/>
    <property type="evidence" value="ECO:0007669"/>
    <property type="project" value="UniProtKB-KW"/>
</dbReference>
<evidence type="ECO:0000256" key="2">
    <source>
        <dbReference type="ARBA" id="ARBA00023125"/>
    </source>
</evidence>
<feature type="domain" description="HTH tetR-type" evidence="4">
    <location>
        <begin position="8"/>
        <end position="68"/>
    </location>
</feature>
<evidence type="ECO:0000256" key="1">
    <source>
        <dbReference type="ARBA" id="ARBA00023015"/>
    </source>
</evidence>
<accession>A0A3B0XTV0</accession>